<evidence type="ECO:0000313" key="17">
    <source>
        <dbReference type="EMBL" id="UQN30127.1"/>
    </source>
</evidence>
<dbReference type="InterPro" id="IPR003439">
    <property type="entry name" value="ABC_transporter-like_ATP-bd"/>
</dbReference>
<dbReference type="InterPro" id="IPR017871">
    <property type="entry name" value="ABC_transporter-like_CS"/>
</dbReference>
<dbReference type="SUPFAM" id="SSF52540">
    <property type="entry name" value="P-loop containing nucleoside triphosphate hydrolases"/>
    <property type="match status" value="1"/>
</dbReference>
<dbReference type="EMBL" id="CP097218">
    <property type="protein sequence ID" value="UQN30127.1"/>
    <property type="molecule type" value="Genomic_DNA"/>
</dbReference>
<dbReference type="Proteomes" id="UP001055868">
    <property type="component" value="Chromosome"/>
</dbReference>
<evidence type="ECO:0000256" key="10">
    <source>
        <dbReference type="ARBA" id="ARBA00022967"/>
    </source>
</evidence>
<keyword evidence="9" id="KW-0067">ATP-binding</keyword>
<feature type="transmembrane region" description="Helical" evidence="13">
    <location>
        <begin position="20"/>
        <end position="39"/>
    </location>
</feature>
<dbReference type="RefSeq" id="WP_249479295.1">
    <property type="nucleotide sequence ID" value="NZ_CP097218.1"/>
</dbReference>
<dbReference type="PANTHER" id="PTHR43297">
    <property type="entry name" value="OLIGOPEPTIDE TRANSPORT ATP-BINDING PROTEIN APPD"/>
    <property type="match status" value="1"/>
</dbReference>
<evidence type="ECO:0000256" key="3">
    <source>
        <dbReference type="ARBA" id="ARBA00005417"/>
    </source>
</evidence>
<comment type="similarity">
    <text evidence="13">Belongs to the binding-protein-dependent transport system permease family.</text>
</comment>
<proteinExistence type="inferred from homology"/>
<evidence type="ECO:0000256" key="14">
    <source>
        <dbReference type="SAM" id="MobiDB-lite"/>
    </source>
</evidence>
<comment type="subcellular location">
    <subcellularLocation>
        <location evidence="13">Cell membrane</location>
        <topology evidence="13">Multi-pass membrane protein</topology>
    </subcellularLocation>
    <subcellularLocation>
        <location evidence="2">Cell membrane</location>
        <topology evidence="2">Peripheral membrane protein</topology>
    </subcellularLocation>
    <subcellularLocation>
        <location evidence="1">Membrane</location>
        <topology evidence="1">Multi-pass membrane protein</topology>
    </subcellularLocation>
</comment>
<feature type="compositionally biased region" description="Low complexity" evidence="14">
    <location>
        <begin position="323"/>
        <end position="341"/>
    </location>
</feature>
<feature type="transmembrane region" description="Helical" evidence="13">
    <location>
        <begin position="81"/>
        <end position="105"/>
    </location>
</feature>
<feature type="transmembrane region" description="Helical" evidence="13">
    <location>
        <begin position="191"/>
        <end position="211"/>
    </location>
</feature>
<dbReference type="Pfam" id="PF00005">
    <property type="entry name" value="ABC_tran"/>
    <property type="match status" value="1"/>
</dbReference>
<comment type="similarity">
    <text evidence="3">Belongs to the ABC transporter superfamily.</text>
</comment>
<protein>
    <submittedName>
        <fullName evidence="17">Dipeptide/oligopeptide/nickel ABC transporter permease/ATP-binding protein</fullName>
    </submittedName>
</protein>
<sequence length="628" mass="66375">MSTTRTSLTRLVPRSGKVRAGVLIVVVFVLIAVIGPLTARFSPQATSFDLLRPPSAEHWMGTTQTGQDVYAQFVTGARVSLLVGLVAGVVSQVFSVIIGLLGGYLRGVADDLLYILTAVFLVIPGMPLLIVLTGYLPSRGMFAIAVVIAITSWAGSARVIRAQTMSLRGREFVEAARASGESRIRIMFAEVLPNMLPLVASGFLFSVIGGILSEAGLSFLGLGSLTTVSWGSMLYFAQSAQALLSGAWWWYVPPGLAIAVIGAGLALINFGIDEYANPRLRTGSSRHRAVRGSLAAGGDATTADAAAGGAAVSAGPTGPTGPAGPKDPAAPSAPATSTGTALADTVPEADPVIRPSDVTGDPVIEADHLSVDYPTEHGTVHAVDDVTLTLHRGEILGLAGESGSGKSTLTNAITRMLRPPARIAGGSVSYTDAAGGRTDLLSLDARGLRAIRWTEIAVVFQSAMNALNPVTTIHSQFDDVIRVHRPDLGPARRTELAREHLRRVGIDPERLGAYPHELSGGMKQRVAIAIALVLEPDVIFMDEPTTALDLLVQREVLDQIVRLREEYGFAIVFTTHDLALLLEISDSIAVMRRGHLVEYGPAAEIYRDARHPYTRSLLDSLEALGSLA</sequence>
<name>A0ABY4N8L6_9MICO</name>
<keyword evidence="5" id="KW-1003">Cell membrane</keyword>
<evidence type="ECO:0000256" key="13">
    <source>
        <dbReference type="RuleBase" id="RU363032"/>
    </source>
</evidence>
<keyword evidence="4 13" id="KW-0813">Transport</keyword>
<evidence type="ECO:0000256" key="11">
    <source>
        <dbReference type="ARBA" id="ARBA00022989"/>
    </source>
</evidence>
<dbReference type="InterPro" id="IPR027417">
    <property type="entry name" value="P-loop_NTPase"/>
</dbReference>
<dbReference type="CDD" id="cd03257">
    <property type="entry name" value="ABC_NikE_OppD_transporters"/>
    <property type="match status" value="1"/>
</dbReference>
<evidence type="ECO:0000256" key="7">
    <source>
        <dbReference type="ARBA" id="ARBA00022692"/>
    </source>
</evidence>
<dbReference type="Gene3D" id="1.10.3720.10">
    <property type="entry name" value="MetI-like"/>
    <property type="match status" value="1"/>
</dbReference>
<feature type="transmembrane region" description="Helical" evidence="13">
    <location>
        <begin position="141"/>
        <end position="160"/>
    </location>
</feature>
<keyword evidence="6" id="KW-0997">Cell inner membrane</keyword>
<feature type="transmembrane region" description="Helical" evidence="13">
    <location>
        <begin position="217"/>
        <end position="236"/>
    </location>
</feature>
<evidence type="ECO:0000259" key="16">
    <source>
        <dbReference type="PROSITE" id="PS50928"/>
    </source>
</evidence>
<dbReference type="CDD" id="cd06261">
    <property type="entry name" value="TM_PBP2"/>
    <property type="match status" value="1"/>
</dbReference>
<dbReference type="SUPFAM" id="SSF161098">
    <property type="entry name" value="MetI-like"/>
    <property type="match status" value="1"/>
</dbReference>
<dbReference type="InterPro" id="IPR050388">
    <property type="entry name" value="ABC_Ni/Peptide_Import"/>
</dbReference>
<evidence type="ECO:0000256" key="8">
    <source>
        <dbReference type="ARBA" id="ARBA00022741"/>
    </source>
</evidence>
<feature type="transmembrane region" description="Helical" evidence="13">
    <location>
        <begin position="112"/>
        <end position="135"/>
    </location>
</feature>
<feature type="transmembrane region" description="Helical" evidence="13">
    <location>
        <begin position="248"/>
        <end position="272"/>
    </location>
</feature>
<keyword evidence="10" id="KW-1278">Translocase</keyword>
<dbReference type="PANTHER" id="PTHR43297:SF14">
    <property type="entry name" value="ATPASE AAA-TYPE CORE DOMAIN-CONTAINING PROTEIN"/>
    <property type="match status" value="1"/>
</dbReference>
<evidence type="ECO:0000256" key="5">
    <source>
        <dbReference type="ARBA" id="ARBA00022475"/>
    </source>
</evidence>
<gene>
    <name evidence="17" type="ORF">M4486_01900</name>
</gene>
<dbReference type="Gene3D" id="3.40.50.300">
    <property type="entry name" value="P-loop containing nucleotide triphosphate hydrolases"/>
    <property type="match status" value="1"/>
</dbReference>
<keyword evidence="18" id="KW-1185">Reference proteome</keyword>
<keyword evidence="7 13" id="KW-0812">Transmembrane</keyword>
<keyword evidence="8" id="KW-0547">Nucleotide-binding</keyword>
<keyword evidence="12 13" id="KW-0472">Membrane</keyword>
<dbReference type="InterPro" id="IPR035906">
    <property type="entry name" value="MetI-like_sf"/>
</dbReference>
<dbReference type="SMART" id="SM00382">
    <property type="entry name" value="AAA"/>
    <property type="match status" value="1"/>
</dbReference>
<reference evidence="17" key="1">
    <citation type="submission" date="2022-05" db="EMBL/GenBank/DDBJ databases">
        <title>Genomic analysis of Brachybacterium sp. CBA3104.</title>
        <authorList>
            <person name="Roh S.W."/>
            <person name="Kim Y.B."/>
            <person name="Kim Y."/>
        </authorList>
    </citation>
    <scope>NUCLEOTIDE SEQUENCE</scope>
    <source>
        <strain evidence="17">CBA3104</strain>
    </source>
</reference>
<keyword evidence="11 13" id="KW-1133">Transmembrane helix</keyword>
<evidence type="ECO:0000256" key="12">
    <source>
        <dbReference type="ARBA" id="ARBA00023136"/>
    </source>
</evidence>
<feature type="compositionally biased region" description="Low complexity" evidence="14">
    <location>
        <begin position="307"/>
        <end position="317"/>
    </location>
</feature>
<organism evidence="17 18">
    <name type="scientific">Brachybacterium kimchii</name>
    <dbReference type="NCBI Taxonomy" id="2942909"/>
    <lineage>
        <taxon>Bacteria</taxon>
        <taxon>Bacillati</taxon>
        <taxon>Actinomycetota</taxon>
        <taxon>Actinomycetes</taxon>
        <taxon>Micrococcales</taxon>
        <taxon>Dermabacteraceae</taxon>
        <taxon>Brachybacterium</taxon>
    </lineage>
</organism>
<dbReference type="PROSITE" id="PS00211">
    <property type="entry name" value="ABC_TRANSPORTER_1"/>
    <property type="match status" value="1"/>
</dbReference>
<evidence type="ECO:0000313" key="18">
    <source>
        <dbReference type="Proteomes" id="UP001055868"/>
    </source>
</evidence>
<dbReference type="InterPro" id="IPR000515">
    <property type="entry name" value="MetI-like"/>
</dbReference>
<evidence type="ECO:0000256" key="6">
    <source>
        <dbReference type="ARBA" id="ARBA00022519"/>
    </source>
</evidence>
<feature type="region of interest" description="Disordered" evidence="14">
    <location>
        <begin position="307"/>
        <end position="357"/>
    </location>
</feature>
<evidence type="ECO:0000259" key="15">
    <source>
        <dbReference type="PROSITE" id="PS50893"/>
    </source>
</evidence>
<dbReference type="PROSITE" id="PS50893">
    <property type="entry name" value="ABC_TRANSPORTER_2"/>
    <property type="match status" value="1"/>
</dbReference>
<evidence type="ECO:0000256" key="1">
    <source>
        <dbReference type="ARBA" id="ARBA00004141"/>
    </source>
</evidence>
<evidence type="ECO:0000256" key="4">
    <source>
        <dbReference type="ARBA" id="ARBA00022448"/>
    </source>
</evidence>
<dbReference type="PROSITE" id="PS50928">
    <property type="entry name" value="ABC_TM1"/>
    <property type="match status" value="1"/>
</dbReference>
<dbReference type="InterPro" id="IPR003593">
    <property type="entry name" value="AAA+_ATPase"/>
</dbReference>
<feature type="domain" description="ABC transmembrane type-1" evidence="16">
    <location>
        <begin position="81"/>
        <end position="269"/>
    </location>
</feature>
<evidence type="ECO:0000256" key="9">
    <source>
        <dbReference type="ARBA" id="ARBA00022840"/>
    </source>
</evidence>
<feature type="domain" description="ABC transporter" evidence="15">
    <location>
        <begin position="364"/>
        <end position="618"/>
    </location>
</feature>
<accession>A0ABY4N8L6</accession>
<evidence type="ECO:0000256" key="2">
    <source>
        <dbReference type="ARBA" id="ARBA00004202"/>
    </source>
</evidence>
<dbReference type="Pfam" id="PF00528">
    <property type="entry name" value="BPD_transp_1"/>
    <property type="match status" value="1"/>
</dbReference>